<dbReference type="PANTHER" id="PTHR43742">
    <property type="entry name" value="TRIMETHYLAMINE-N-OXIDE REDUCTASE"/>
    <property type="match status" value="1"/>
</dbReference>
<dbReference type="InterPro" id="IPR050612">
    <property type="entry name" value="Prok_Mopterin_Oxidored"/>
</dbReference>
<organism evidence="9 10">
    <name type="scientific">Glaciecola petra</name>
    <dbReference type="NCBI Taxonomy" id="3075602"/>
    <lineage>
        <taxon>Bacteria</taxon>
        <taxon>Pseudomonadati</taxon>
        <taxon>Pseudomonadota</taxon>
        <taxon>Gammaproteobacteria</taxon>
        <taxon>Alteromonadales</taxon>
        <taxon>Alteromonadaceae</taxon>
        <taxon>Glaciecola</taxon>
    </lineage>
</organism>
<dbReference type="Gene3D" id="3.40.228.10">
    <property type="entry name" value="Dimethylsulfoxide Reductase, domain 2"/>
    <property type="match status" value="1"/>
</dbReference>
<dbReference type="Proteomes" id="UP001253545">
    <property type="component" value="Unassembled WGS sequence"/>
</dbReference>
<keyword evidence="4" id="KW-0479">Metal-binding</keyword>
<dbReference type="PANTHER" id="PTHR43742:SF2">
    <property type="entry name" value="ASSIMILATORY NITRATE REDUCTASE CATALYTIC SUBUNIT"/>
    <property type="match status" value="1"/>
</dbReference>
<evidence type="ECO:0000256" key="1">
    <source>
        <dbReference type="ARBA" id="ARBA00001942"/>
    </source>
</evidence>
<evidence type="ECO:0000313" key="9">
    <source>
        <dbReference type="EMBL" id="MDT0594930.1"/>
    </source>
</evidence>
<gene>
    <name evidence="9" type="ORF">RM552_08770</name>
</gene>
<keyword evidence="7" id="KW-0411">Iron-sulfur</keyword>
<dbReference type="InterPro" id="IPR006656">
    <property type="entry name" value="Mopterin_OxRdtase"/>
</dbReference>
<evidence type="ECO:0000256" key="3">
    <source>
        <dbReference type="ARBA" id="ARBA00022505"/>
    </source>
</evidence>
<dbReference type="Gene3D" id="2.20.25.90">
    <property type="entry name" value="ADC-like domains"/>
    <property type="match status" value="1"/>
</dbReference>
<dbReference type="PROSITE" id="PS51669">
    <property type="entry name" value="4FE4S_MOW_BIS_MGD"/>
    <property type="match status" value="1"/>
</dbReference>
<dbReference type="EMBL" id="JAVRHX010000002">
    <property type="protein sequence ID" value="MDT0594930.1"/>
    <property type="molecule type" value="Genomic_DNA"/>
</dbReference>
<comment type="similarity">
    <text evidence="2">Belongs to the prokaryotic molybdopterin-containing oxidoreductase family.</text>
</comment>
<evidence type="ECO:0000256" key="5">
    <source>
        <dbReference type="ARBA" id="ARBA00023002"/>
    </source>
</evidence>
<proteinExistence type="inferred from homology"/>
<dbReference type="Pfam" id="PF00384">
    <property type="entry name" value="Molybdopterin"/>
    <property type="match status" value="1"/>
</dbReference>
<keyword evidence="6" id="KW-0408">Iron</keyword>
<comment type="caution">
    <text evidence="9">The sequence shown here is derived from an EMBL/GenBank/DDBJ whole genome shotgun (WGS) entry which is preliminary data.</text>
</comment>
<protein>
    <submittedName>
        <fullName evidence="9">Molybdopterin oxidoreductase family protein</fullName>
    </submittedName>
</protein>
<name>A0ABU2ZQM0_9ALTE</name>
<evidence type="ECO:0000256" key="7">
    <source>
        <dbReference type="ARBA" id="ARBA00023014"/>
    </source>
</evidence>
<dbReference type="Gene3D" id="2.40.40.20">
    <property type="match status" value="1"/>
</dbReference>
<dbReference type="PROSITE" id="PS00932">
    <property type="entry name" value="MOLYBDOPTERIN_PROK_3"/>
    <property type="match status" value="1"/>
</dbReference>
<accession>A0ABU2ZQM0</accession>
<evidence type="ECO:0000256" key="4">
    <source>
        <dbReference type="ARBA" id="ARBA00022723"/>
    </source>
</evidence>
<evidence type="ECO:0000256" key="2">
    <source>
        <dbReference type="ARBA" id="ARBA00010312"/>
    </source>
</evidence>
<dbReference type="InterPro" id="IPR009010">
    <property type="entry name" value="Asp_de-COase-like_dom_sf"/>
</dbReference>
<evidence type="ECO:0000313" key="10">
    <source>
        <dbReference type="Proteomes" id="UP001253545"/>
    </source>
</evidence>
<dbReference type="Pfam" id="PF04879">
    <property type="entry name" value="Molybdop_Fe4S4"/>
    <property type="match status" value="1"/>
</dbReference>
<dbReference type="RefSeq" id="WP_311368450.1">
    <property type="nucleotide sequence ID" value="NZ_JAVRHX010000002.1"/>
</dbReference>
<keyword evidence="10" id="KW-1185">Reference proteome</keyword>
<dbReference type="CDD" id="cd02782">
    <property type="entry name" value="MopB_CT_1"/>
    <property type="match status" value="1"/>
</dbReference>
<dbReference type="InterPro" id="IPR006963">
    <property type="entry name" value="Mopterin_OxRdtase_4Fe-4S_dom"/>
</dbReference>
<comment type="cofactor">
    <cofactor evidence="1">
        <name>Mo-bis(molybdopterin guanine dinucleotide)</name>
        <dbReference type="ChEBI" id="CHEBI:60539"/>
    </cofactor>
</comment>
<dbReference type="Gene3D" id="3.40.50.740">
    <property type="match status" value="1"/>
</dbReference>
<dbReference type="Pfam" id="PF01568">
    <property type="entry name" value="Molydop_binding"/>
    <property type="match status" value="1"/>
</dbReference>
<sequence>MTTSTQQTSAKHYSTCTLCEAMCGIEVTTEVLDNENLITAIAGDKNNPFSQGHVCPKAKALKDLYDDKDRVRHPLKKVGDKWQQIEWDEALDLVAENIHKIQKKHGLNAFGTYLGNPNAHNYGAILFGPYFFRTLQSFNRFSATSVDQLPHHIVSLKLFGHQNQIPITDIDNTDYFMIIGGNPLASNGSIMTVPYVKKRLKAIQQKGGKVVVIDPKKTETADVSSEHHFIVPGTDALLMLAMLNSLFSQNLCKADNILPLADGLLDVEKYVDAYPPERVAKLVGIAADDIHRMVKEFAQAESASCYGRMGASVQRFGTLTQYLIMLFNMLTGNLDKKGGMMFTQPAADYLPHSGRGSIAKGKTRVRGLPSFGGEYPVSALAEEILTPGDGQIKGMILGAGNPVLTTPNGPQLDKAFEQLEFLVAVDFYIGESSRHADVILPPVTALERDHYDIVFHKFAVRNSAKFSPAVFPMSDDKRSDWQIYLSLAEKLEIQRAKDSSSASGQMDETEAAIKQKYQPLWDKKPSGVVDDLLKSGRYANGEHNLSLQTLIDNPHGIDLGELQPNLPDALFTQSKTIELSIDYFMPDIKRVEAFFFGAQASDESLLLIGRRHLKSNNSWLHNSKRMVKDSARCTAQIHPLDAQNHDIENGQDITIASRVGEINIAAEVTDKVMPGVVCVPHGWGHDKKGIQLEHAQSIAGVSCNDLTDEMVLDELSGNAVLNGVPVNIRPA</sequence>
<dbReference type="SUPFAM" id="SSF50692">
    <property type="entry name" value="ADC-like"/>
    <property type="match status" value="1"/>
</dbReference>
<reference evidence="9 10" key="1">
    <citation type="submission" date="2023-09" db="EMBL/GenBank/DDBJ databases">
        <authorList>
            <person name="Rey-Velasco X."/>
        </authorList>
    </citation>
    <scope>NUCLEOTIDE SEQUENCE [LARGE SCALE GENOMIC DNA]</scope>
    <source>
        <strain evidence="9 10">P117</strain>
    </source>
</reference>
<dbReference type="SUPFAM" id="SSF53706">
    <property type="entry name" value="Formate dehydrogenase/DMSO reductase, domains 1-3"/>
    <property type="match status" value="1"/>
</dbReference>
<feature type="domain" description="4Fe-4S Mo/W bis-MGD-type" evidence="8">
    <location>
        <begin position="9"/>
        <end position="69"/>
    </location>
</feature>
<keyword evidence="5" id="KW-0560">Oxidoreductase</keyword>
<dbReference type="InterPro" id="IPR006657">
    <property type="entry name" value="MoPterin_dinucl-bd_dom"/>
</dbReference>
<evidence type="ECO:0000256" key="6">
    <source>
        <dbReference type="ARBA" id="ARBA00023004"/>
    </source>
</evidence>
<keyword evidence="3" id="KW-0500">Molybdenum</keyword>
<dbReference type="SMART" id="SM00926">
    <property type="entry name" value="Molybdop_Fe4S4"/>
    <property type="match status" value="1"/>
</dbReference>
<dbReference type="InterPro" id="IPR006655">
    <property type="entry name" value="Mopterin_OxRdtase_prok_CS"/>
</dbReference>
<evidence type="ECO:0000259" key="8">
    <source>
        <dbReference type="PROSITE" id="PS51669"/>
    </source>
</evidence>